<dbReference type="Proteomes" id="UP001154282">
    <property type="component" value="Unassembled WGS sequence"/>
</dbReference>
<dbReference type="AlphaFoldDB" id="A0AAV0GXP7"/>
<protein>
    <submittedName>
        <fullName evidence="1">Uncharacterized protein</fullName>
    </submittedName>
</protein>
<comment type="caution">
    <text evidence="1">The sequence shown here is derived from an EMBL/GenBank/DDBJ whole genome shotgun (WGS) entry which is preliminary data.</text>
</comment>
<organism evidence="1 2">
    <name type="scientific">Linum tenue</name>
    <dbReference type="NCBI Taxonomy" id="586396"/>
    <lineage>
        <taxon>Eukaryota</taxon>
        <taxon>Viridiplantae</taxon>
        <taxon>Streptophyta</taxon>
        <taxon>Embryophyta</taxon>
        <taxon>Tracheophyta</taxon>
        <taxon>Spermatophyta</taxon>
        <taxon>Magnoliopsida</taxon>
        <taxon>eudicotyledons</taxon>
        <taxon>Gunneridae</taxon>
        <taxon>Pentapetalae</taxon>
        <taxon>rosids</taxon>
        <taxon>fabids</taxon>
        <taxon>Malpighiales</taxon>
        <taxon>Linaceae</taxon>
        <taxon>Linum</taxon>
    </lineage>
</organism>
<proteinExistence type="predicted"/>
<gene>
    <name evidence="1" type="ORF">LITE_LOCUS1596</name>
</gene>
<accession>A0AAV0GXP7</accession>
<sequence length="38" mass="4368">MLCSVFLVPTASTLVKHKAPLLYHQQRCFIIIKTTLPR</sequence>
<dbReference type="EMBL" id="CAMGYJ010000002">
    <property type="protein sequence ID" value="CAI0377774.1"/>
    <property type="molecule type" value="Genomic_DNA"/>
</dbReference>
<evidence type="ECO:0000313" key="2">
    <source>
        <dbReference type="Proteomes" id="UP001154282"/>
    </source>
</evidence>
<name>A0AAV0GXP7_9ROSI</name>
<keyword evidence="2" id="KW-1185">Reference proteome</keyword>
<reference evidence="1" key="1">
    <citation type="submission" date="2022-08" db="EMBL/GenBank/DDBJ databases">
        <authorList>
            <person name="Gutierrez-Valencia J."/>
        </authorList>
    </citation>
    <scope>NUCLEOTIDE SEQUENCE</scope>
</reference>
<evidence type="ECO:0000313" key="1">
    <source>
        <dbReference type="EMBL" id="CAI0377774.1"/>
    </source>
</evidence>